<comment type="catalytic activity">
    <reaction evidence="6">
        <text>uracil + FMNH2 + NADH + O2 = (Z)-3-ureidoacrylate + FMN + NAD(+) + H2O + H(+)</text>
        <dbReference type="Rhea" id="RHEA:31587"/>
        <dbReference type="ChEBI" id="CHEBI:15377"/>
        <dbReference type="ChEBI" id="CHEBI:15378"/>
        <dbReference type="ChEBI" id="CHEBI:15379"/>
        <dbReference type="ChEBI" id="CHEBI:17568"/>
        <dbReference type="ChEBI" id="CHEBI:57540"/>
        <dbReference type="ChEBI" id="CHEBI:57618"/>
        <dbReference type="ChEBI" id="CHEBI:57945"/>
        <dbReference type="ChEBI" id="CHEBI:58210"/>
        <dbReference type="ChEBI" id="CHEBI:59891"/>
        <dbReference type="EC" id="1.14.99.46"/>
    </reaction>
</comment>
<feature type="binding site" evidence="6">
    <location>
        <position position="194"/>
    </location>
    <ligand>
        <name>FMN</name>
        <dbReference type="ChEBI" id="CHEBI:58210"/>
    </ligand>
</feature>
<dbReference type="NCBIfam" id="TIGR03612">
    <property type="entry name" value="RutA"/>
    <property type="match status" value="1"/>
</dbReference>
<dbReference type="CDD" id="cd01094">
    <property type="entry name" value="Alkanesulfonate_monoxygenase"/>
    <property type="match status" value="1"/>
</dbReference>
<sequence>MGNQDEDRRFCPIGNNGWLLSENAPQYKPTFELNKQIVQRAEHYGFDFALSMIKLRGFGGKTEFWDYNLETFTLMAGLAAVTSKIQIYATAATLVMPPAIVARMASTIDSISNGRFGLNVVTGWQMPEYSQMGMWPGDEYFAKRYDYLSEYVEVLRELWATGKSDLKGEFFQMNDCQVKPQPQADIKIICAGQSDAGLAFSAKYADYNFVFGKGLNTPTAYAEINDRLKAQTDKTGRNVQTYVLFMVIAAETDEAAMQKWQHYNDGADMEAIRWLQDQGAKDKVSGTDTNVRHMASSVSPVNINMGTIVGSFKNVAKMLDQISEIKGTEGILLTFDDFLQGIEDFGQRIQPLMKCRKSVVTELTEQAELTVLEKSA</sequence>
<dbReference type="GO" id="GO:0008726">
    <property type="term" value="F:alkanesulfonate monooxygenase activity"/>
    <property type="evidence" value="ECO:0007669"/>
    <property type="project" value="TreeGrafter"/>
</dbReference>
<dbReference type="Pfam" id="PF00296">
    <property type="entry name" value="Bac_luciferase"/>
    <property type="match status" value="1"/>
</dbReference>
<dbReference type="PANTHER" id="PTHR42847">
    <property type="entry name" value="ALKANESULFONATE MONOOXYGENASE"/>
    <property type="match status" value="1"/>
</dbReference>
<comment type="similarity">
    <text evidence="6">Belongs to the NtaA/SnaA/DszA monooxygenase family. RutA subfamily.</text>
</comment>
<feature type="binding site" evidence="6">
    <location>
        <begin position="53"/>
        <end position="54"/>
    </location>
    <ligand>
        <name>FMN</name>
        <dbReference type="ChEBI" id="CHEBI:58210"/>
    </ligand>
</feature>
<reference evidence="8 9" key="2">
    <citation type="submission" date="2018-12" db="EMBL/GenBank/DDBJ databases">
        <title>Molecular Epidemiology of Emerging Carbapenem-Resistance in Acinetobacter nosocomialis and Acinetobacter pittii in Taiwan, 2010-2014.</title>
        <authorList>
            <person name="Huang W.-C."/>
            <person name="Wang H.-Y."/>
            <person name="Lai J.-F."/>
            <person name="Lauderdale T.-L."/>
            <person name="Sytwu H.-K."/>
        </authorList>
    </citation>
    <scope>NUCLEOTIDE SEQUENCE [LARGE SCALE GENOMIC DNA]</scope>
    <source>
        <strain evidence="8 9">2014S06-099</strain>
    </source>
</reference>
<keyword evidence="1 6" id="KW-0285">Flavoprotein</keyword>
<accession>A0A3G6YI87</accession>
<feature type="binding site" evidence="6">
    <location>
        <begin position="144"/>
        <end position="145"/>
    </location>
    <ligand>
        <name>FMN</name>
        <dbReference type="ChEBI" id="CHEBI:58210"/>
    </ligand>
</feature>
<evidence type="ECO:0000313" key="9">
    <source>
        <dbReference type="Proteomes" id="UP000254410"/>
    </source>
</evidence>
<gene>
    <name evidence="6 8" type="primary">rutA</name>
    <name evidence="8" type="ORF">DKE52_003465</name>
</gene>
<dbReference type="Gene3D" id="3.20.20.30">
    <property type="entry name" value="Luciferase-like domain"/>
    <property type="match status" value="1"/>
</dbReference>
<dbReference type="EC" id="1.14.99.46" evidence="6"/>
<dbReference type="HAMAP" id="MF_01699">
    <property type="entry name" value="RutA"/>
    <property type="match status" value="1"/>
</dbReference>
<feature type="binding site" evidence="6">
    <location>
        <position position="128"/>
    </location>
    <ligand>
        <name>FMN</name>
        <dbReference type="ChEBI" id="CHEBI:58210"/>
    </ligand>
</feature>
<dbReference type="SUPFAM" id="SSF51679">
    <property type="entry name" value="Bacterial luciferase-like"/>
    <property type="match status" value="1"/>
</dbReference>
<keyword evidence="3 6" id="KW-0521">NADP</keyword>
<dbReference type="InterPro" id="IPR050172">
    <property type="entry name" value="SsuD_RutA_monooxygenase"/>
</dbReference>
<evidence type="ECO:0000256" key="1">
    <source>
        <dbReference type="ARBA" id="ARBA00022630"/>
    </source>
</evidence>
<dbReference type="GO" id="GO:0052614">
    <property type="term" value="F:uracil oxygenase activity"/>
    <property type="evidence" value="ECO:0007669"/>
    <property type="project" value="UniProtKB-EC"/>
</dbReference>
<dbReference type="PANTHER" id="PTHR42847:SF4">
    <property type="entry name" value="ALKANESULFONATE MONOOXYGENASE-RELATED"/>
    <property type="match status" value="1"/>
</dbReference>
<evidence type="ECO:0000256" key="2">
    <source>
        <dbReference type="ARBA" id="ARBA00022643"/>
    </source>
</evidence>
<reference evidence="8 9" key="1">
    <citation type="submission" date="2018-11" db="EMBL/GenBank/DDBJ databases">
        <authorList>
            <person name="Kuo S.-C."/>
            <person name="Chen F.-J."/>
            <person name="Liao Y.-C."/>
        </authorList>
    </citation>
    <scope>NUCLEOTIDE SEQUENCE [LARGE SCALE GENOMIC DNA]</scope>
    <source>
        <strain evidence="8 9">2014S06-099</strain>
    </source>
</reference>
<evidence type="ECO:0000256" key="3">
    <source>
        <dbReference type="ARBA" id="ARBA00022857"/>
    </source>
</evidence>
<evidence type="ECO:0000256" key="5">
    <source>
        <dbReference type="ARBA" id="ARBA00023033"/>
    </source>
</evidence>
<organism evidence="8 9">
    <name type="scientific">Acinetobacter pittii</name>
    <name type="common">Acinetobacter genomosp. 3</name>
    <dbReference type="NCBI Taxonomy" id="48296"/>
    <lineage>
        <taxon>Bacteria</taxon>
        <taxon>Pseudomonadati</taxon>
        <taxon>Pseudomonadota</taxon>
        <taxon>Gammaproteobacteria</taxon>
        <taxon>Moraxellales</taxon>
        <taxon>Moraxellaceae</taxon>
        <taxon>Acinetobacter</taxon>
        <taxon>Acinetobacter calcoaceticus/baumannii complex</taxon>
    </lineage>
</organism>
<name>A0A3G6YI87_ACIPI</name>
<dbReference type="InterPro" id="IPR011251">
    <property type="entry name" value="Luciferase-like_dom"/>
</dbReference>
<dbReference type="InterPro" id="IPR019914">
    <property type="entry name" value="Pyrimidine_monooxygenase_RutA"/>
</dbReference>
<evidence type="ECO:0000256" key="6">
    <source>
        <dbReference type="HAMAP-Rule" id="MF_01699"/>
    </source>
</evidence>
<evidence type="ECO:0000259" key="7">
    <source>
        <dbReference type="Pfam" id="PF00296"/>
    </source>
</evidence>
<comment type="function">
    <text evidence="6">Catalyzes the pyrimidine ring opening between N-3 and C-4 by an unusual flavin hydroperoxide-catalyzed mechanism, adding oxygen atoms in the process to yield ureidoacrylate peracid, that immediately reacts with FMN forming ureidoacrylate and FMN-N(5)-oxide. The FMN-N(5)-oxide reacts spontaneously with NADH to produce FMN. Requires the flavin reductase RutF to regenerate FMN in vivo.</text>
</comment>
<dbReference type="GO" id="GO:0019740">
    <property type="term" value="P:nitrogen utilization"/>
    <property type="evidence" value="ECO:0007669"/>
    <property type="project" value="UniProtKB-UniRule"/>
</dbReference>
<keyword evidence="5 6" id="KW-0503">Monooxygenase</keyword>
<feature type="domain" description="Luciferase-like" evidence="7">
    <location>
        <begin position="10"/>
        <end position="322"/>
    </location>
</feature>
<dbReference type="Proteomes" id="UP000254410">
    <property type="component" value="Chromosome"/>
</dbReference>
<keyword evidence="4 6" id="KW-0560">Oxidoreductase</keyword>
<dbReference type="AlphaFoldDB" id="A0A3G6YI87"/>
<dbReference type="GO" id="GO:0006212">
    <property type="term" value="P:uracil catabolic process"/>
    <property type="evidence" value="ECO:0007669"/>
    <property type="project" value="UniProtKB-UniRule"/>
</dbReference>
<dbReference type="EMBL" id="CP033540">
    <property type="protein sequence ID" value="AZC00112.1"/>
    <property type="molecule type" value="Genomic_DNA"/>
</dbReference>
<comment type="catalytic activity">
    <reaction evidence="6">
        <text>thymine + FMNH2 + NADH + O2 = (Z)-2-methylureidoacrylate + FMN + NAD(+) + H2O + H(+)</text>
        <dbReference type="Rhea" id="RHEA:31599"/>
        <dbReference type="ChEBI" id="CHEBI:15377"/>
        <dbReference type="ChEBI" id="CHEBI:15378"/>
        <dbReference type="ChEBI" id="CHEBI:15379"/>
        <dbReference type="ChEBI" id="CHEBI:17821"/>
        <dbReference type="ChEBI" id="CHEBI:57540"/>
        <dbReference type="ChEBI" id="CHEBI:57618"/>
        <dbReference type="ChEBI" id="CHEBI:57945"/>
        <dbReference type="ChEBI" id="CHEBI:58210"/>
        <dbReference type="ChEBI" id="CHEBI:143783"/>
        <dbReference type="EC" id="1.14.99.46"/>
    </reaction>
</comment>
<evidence type="ECO:0000256" key="4">
    <source>
        <dbReference type="ARBA" id="ARBA00023002"/>
    </source>
</evidence>
<proteinExistence type="inferred from homology"/>
<protein>
    <recommendedName>
        <fullName evidence="6">Pyrimidine monooxygenase RutA</fullName>
        <ecNumber evidence="6">1.14.99.46</ecNumber>
    </recommendedName>
</protein>
<dbReference type="InterPro" id="IPR036661">
    <property type="entry name" value="Luciferase-like_sf"/>
</dbReference>
<keyword evidence="2 6" id="KW-0288">FMN</keyword>
<dbReference type="GO" id="GO:0046306">
    <property type="term" value="P:alkanesulfonate catabolic process"/>
    <property type="evidence" value="ECO:0007669"/>
    <property type="project" value="TreeGrafter"/>
</dbReference>
<evidence type="ECO:0000313" key="8">
    <source>
        <dbReference type="EMBL" id="AZC00112.1"/>
    </source>
</evidence>
<feature type="binding site" evidence="6">
    <location>
        <position position="119"/>
    </location>
    <ligand>
        <name>FMN</name>
        <dbReference type="ChEBI" id="CHEBI:58210"/>
    </ligand>
</feature>